<dbReference type="STRING" id="128403.WA1_18905"/>
<sequence length="262" mass="26611">MPYSDRIESAPGIPGMQGCRRIPGGIATFKNSSNEVAQVSTITVGTAAVNTAYNVLVDGQTVTYQSTATDTATGIRDGLIAEINLASLGVRATATGAGTFTLTGYPGVAFSAVITGGGTGYAIAPTATAAQSSPIGFGLAVVRATTDKEDVARIPTANTQQFLGVTLHSQKAQYYGGGASYDNTEPMPVIQMGSIWVPVEGTMTVNSKVYVRFQASGSNTLLGGFTATAGTGVVELSGARCITGGTGLAEIFLTGSEKFVVA</sequence>
<dbReference type="Proteomes" id="UP000076925">
    <property type="component" value="Unassembled WGS sequence"/>
</dbReference>
<comment type="caution">
    <text evidence="1">The sequence shown here is derived from an EMBL/GenBank/DDBJ whole genome shotgun (WGS) entry which is preliminary data.</text>
</comment>
<name>A0A139XBP7_9CYAN</name>
<dbReference type="OrthoDB" id="9834468at2"/>
<gene>
    <name evidence="1" type="ORF">WA1_18905</name>
</gene>
<dbReference type="PROSITE" id="PS51257">
    <property type="entry name" value="PROKAR_LIPOPROTEIN"/>
    <property type="match status" value="1"/>
</dbReference>
<reference evidence="1 2" key="1">
    <citation type="journal article" date="2013" name="Genome Biol. Evol.">
        <title>Genomes of Stigonematalean cyanobacteria (subsection V) and the evolution of oxygenic photosynthesis from prokaryotes to plastids.</title>
        <authorList>
            <person name="Dagan T."/>
            <person name="Roettger M."/>
            <person name="Stucken K."/>
            <person name="Landan G."/>
            <person name="Koch R."/>
            <person name="Major P."/>
            <person name="Gould S.B."/>
            <person name="Goremykin V.V."/>
            <person name="Rippka R."/>
            <person name="Tandeau de Marsac N."/>
            <person name="Gugger M."/>
            <person name="Lockhart P.J."/>
            <person name="Allen J.F."/>
            <person name="Brune I."/>
            <person name="Maus I."/>
            <person name="Puhler A."/>
            <person name="Martin W.F."/>
        </authorList>
    </citation>
    <scope>NUCLEOTIDE SEQUENCE [LARGE SCALE GENOMIC DNA]</scope>
    <source>
        <strain evidence="1 2">PCC 7110</strain>
    </source>
</reference>
<protein>
    <submittedName>
        <fullName evidence="1">Uncharacterized protein</fullName>
    </submittedName>
</protein>
<dbReference type="EMBL" id="ANNX02000020">
    <property type="protein sequence ID" value="KYC42073.1"/>
    <property type="molecule type" value="Genomic_DNA"/>
</dbReference>
<proteinExistence type="predicted"/>
<dbReference type="AlphaFoldDB" id="A0A139XBP7"/>
<evidence type="ECO:0000313" key="1">
    <source>
        <dbReference type="EMBL" id="KYC42073.1"/>
    </source>
</evidence>
<dbReference type="Pfam" id="PF22758">
    <property type="entry name" value="Phage_cement"/>
    <property type="match status" value="1"/>
</dbReference>
<evidence type="ECO:0000313" key="2">
    <source>
        <dbReference type="Proteomes" id="UP000076925"/>
    </source>
</evidence>
<keyword evidence="2" id="KW-1185">Reference proteome</keyword>
<dbReference type="RefSeq" id="WP_017742009.1">
    <property type="nucleotide sequence ID" value="NZ_KQ976354.1"/>
</dbReference>
<organism evidence="1 2">
    <name type="scientific">Scytonema hofmannii PCC 7110</name>
    <dbReference type="NCBI Taxonomy" id="128403"/>
    <lineage>
        <taxon>Bacteria</taxon>
        <taxon>Bacillati</taxon>
        <taxon>Cyanobacteriota</taxon>
        <taxon>Cyanophyceae</taxon>
        <taxon>Nostocales</taxon>
        <taxon>Scytonemataceae</taxon>
        <taxon>Scytonema</taxon>
    </lineage>
</organism>
<accession>A0A139XBP7</accession>
<dbReference type="InterPro" id="IPR054438">
    <property type="entry name" value="Struct_cement_gp24/gp6"/>
</dbReference>